<organism evidence="4 5">
    <name type="scientific">Aurantimicrobium minutum</name>
    <dbReference type="NCBI Taxonomy" id="708131"/>
    <lineage>
        <taxon>Bacteria</taxon>
        <taxon>Bacillati</taxon>
        <taxon>Actinomycetota</taxon>
        <taxon>Actinomycetes</taxon>
        <taxon>Micrococcales</taxon>
        <taxon>Microbacteriaceae</taxon>
        <taxon>Aurantimicrobium</taxon>
    </lineage>
</organism>
<protein>
    <submittedName>
        <fullName evidence="4">NAD(+)-dependent aldehyde dehydrogenase</fullName>
    </submittedName>
</protein>
<dbReference type="KEGG" id="amin:AUMI_19480"/>
<dbReference type="InterPro" id="IPR016161">
    <property type="entry name" value="Ald_DH/histidinol_DH"/>
</dbReference>
<dbReference type="InterPro" id="IPR015590">
    <property type="entry name" value="Aldehyde_DH_dom"/>
</dbReference>
<dbReference type="CDD" id="cd07139">
    <property type="entry name" value="ALDH_AldA-Rv0768"/>
    <property type="match status" value="1"/>
</dbReference>
<dbReference type="InterPro" id="IPR016162">
    <property type="entry name" value="Ald_DH_N"/>
</dbReference>
<name>A0A173LX69_9MICO</name>
<dbReference type="Gene3D" id="3.40.309.10">
    <property type="entry name" value="Aldehyde Dehydrogenase, Chain A, domain 2"/>
    <property type="match status" value="1"/>
</dbReference>
<comment type="similarity">
    <text evidence="1 3">Belongs to the aldehyde dehydrogenase family.</text>
</comment>
<dbReference type="InterPro" id="IPR029510">
    <property type="entry name" value="Ald_DH_CS_GLU"/>
</dbReference>
<dbReference type="OrthoDB" id="6882680at2"/>
<dbReference type="InterPro" id="IPR016163">
    <property type="entry name" value="Ald_DH_C"/>
</dbReference>
<evidence type="ECO:0000256" key="1">
    <source>
        <dbReference type="ARBA" id="ARBA00009986"/>
    </source>
</evidence>
<dbReference type="SUPFAM" id="SSF53720">
    <property type="entry name" value="ALDH-like"/>
    <property type="match status" value="1"/>
</dbReference>
<proteinExistence type="inferred from homology"/>
<gene>
    <name evidence="4" type="ORF">AUMI_19480</name>
</gene>
<dbReference type="RefSeq" id="WP_096381956.1">
    <property type="nucleotide sequence ID" value="NZ_AP017457.1"/>
</dbReference>
<dbReference type="AlphaFoldDB" id="A0A173LX69"/>
<dbReference type="PANTHER" id="PTHR42804">
    <property type="entry name" value="ALDEHYDE DEHYDROGENASE"/>
    <property type="match status" value="1"/>
</dbReference>
<evidence type="ECO:0000256" key="3">
    <source>
        <dbReference type="RuleBase" id="RU003345"/>
    </source>
</evidence>
<dbReference type="PROSITE" id="PS00687">
    <property type="entry name" value="ALDEHYDE_DEHYDR_GLU"/>
    <property type="match status" value="1"/>
</dbReference>
<dbReference type="GO" id="GO:0016620">
    <property type="term" value="F:oxidoreductase activity, acting on the aldehyde or oxo group of donors, NAD or NADP as acceptor"/>
    <property type="evidence" value="ECO:0007669"/>
    <property type="project" value="InterPro"/>
</dbReference>
<accession>A0A173LX69</accession>
<evidence type="ECO:0000256" key="2">
    <source>
        <dbReference type="ARBA" id="ARBA00023002"/>
    </source>
</evidence>
<dbReference type="Gene3D" id="3.40.605.10">
    <property type="entry name" value="Aldehyde Dehydrogenase, Chain A, domain 1"/>
    <property type="match status" value="1"/>
</dbReference>
<keyword evidence="2 3" id="KW-0560">Oxidoreductase</keyword>
<dbReference type="Pfam" id="PF00171">
    <property type="entry name" value="Aldedh"/>
    <property type="match status" value="1"/>
</dbReference>
<reference evidence="4 5" key="1">
    <citation type="journal article" date="2016" name="Genome Announc.">
        <title>Complete Genome Sequence of Aurantimicrobium minutum Type Strain KNCT, a Planktonic Ultramicrobacterium Isolated from River Water.</title>
        <authorList>
            <person name="Nakai R."/>
            <person name="Fujisawa T."/>
            <person name="Nakamura Y."/>
            <person name="Nishide H."/>
            <person name="Uchiyama I."/>
            <person name="Baba T."/>
            <person name="Toyoda A."/>
            <person name="Fujiyama A."/>
            <person name="Naganuma T."/>
            <person name="Niki H."/>
        </authorList>
    </citation>
    <scope>NUCLEOTIDE SEQUENCE [LARGE SCALE GENOMIC DNA]</scope>
    <source>
        <strain evidence="4 5">KNC</strain>
    </source>
</reference>
<dbReference type="EMBL" id="AP017457">
    <property type="protein sequence ID" value="BAU99490.1"/>
    <property type="molecule type" value="Genomic_DNA"/>
</dbReference>
<sequence length="485" mass="51897">MTTLQEYHDDNFINGDWVKSLSSTKIEIVDPSTEEVWGAVPASTVEDIDRAVQAAHNAFRGTGWSDIGAPARAEMMIRLADEFEARAERLAMIITSENGTGITETRQAAGHAGKLLRYYAGLADYVDQVDERPFPGVADQFTEVVRQPRGVAALIAPWNFPVALVMVKLAPALIAGCTVVIKPASETPLDLRILMEAAQAAGIPEGVLNLITCSRDVVGALVEHPLVAKVAFTGSTGVGRLLAEQCGRLLRPVTLELGGKSASIVLPDANLDYFASMLNRTCLRNTGQTCYNSTRILAPRSMYNEVVDAVATVVGNTIIGDPFDPATVYGPSASKKQAATVADYIRIGQEEGARVAVGGSGMPEGITRGYYNKPTVFADVNNQMRVAREEIFGPVLVVIPYEDENDAVSIANDSPFGLGGSIFTEDPEHGAALARRIESGSVGINFYGSNLAAPFGGWKDSGIGMEYGPEAIGAYTRMKSIHRKR</sequence>
<dbReference type="GeneID" id="80452140"/>
<evidence type="ECO:0000313" key="4">
    <source>
        <dbReference type="EMBL" id="BAU99490.1"/>
    </source>
</evidence>
<dbReference type="FunFam" id="3.40.605.10:FF:000007">
    <property type="entry name" value="NAD/NADP-dependent betaine aldehyde dehydrogenase"/>
    <property type="match status" value="1"/>
</dbReference>
<dbReference type="PANTHER" id="PTHR42804:SF1">
    <property type="entry name" value="ALDEHYDE DEHYDROGENASE-RELATED"/>
    <property type="match status" value="1"/>
</dbReference>
<evidence type="ECO:0000313" key="5">
    <source>
        <dbReference type="Proteomes" id="UP000243847"/>
    </source>
</evidence>
<dbReference type="Proteomes" id="UP000243847">
    <property type="component" value="Chromosome sequence1"/>
</dbReference>